<protein>
    <submittedName>
        <fullName evidence="1">Uncharacterized protein</fullName>
    </submittedName>
</protein>
<organism evidence="1 2">
    <name type="scientific">Trichostrongylus colubriformis</name>
    <name type="common">Black scour worm</name>
    <dbReference type="NCBI Taxonomy" id="6319"/>
    <lineage>
        <taxon>Eukaryota</taxon>
        <taxon>Metazoa</taxon>
        <taxon>Ecdysozoa</taxon>
        <taxon>Nematoda</taxon>
        <taxon>Chromadorea</taxon>
        <taxon>Rhabditida</taxon>
        <taxon>Rhabditina</taxon>
        <taxon>Rhabditomorpha</taxon>
        <taxon>Strongyloidea</taxon>
        <taxon>Trichostrongylidae</taxon>
        <taxon>Trichostrongylus</taxon>
    </lineage>
</organism>
<dbReference type="Proteomes" id="UP001331761">
    <property type="component" value="Unassembled WGS sequence"/>
</dbReference>
<evidence type="ECO:0000313" key="2">
    <source>
        <dbReference type="Proteomes" id="UP001331761"/>
    </source>
</evidence>
<comment type="caution">
    <text evidence="1">The sequence shown here is derived from an EMBL/GenBank/DDBJ whole genome shotgun (WGS) entry which is preliminary data.</text>
</comment>
<evidence type="ECO:0000313" key="1">
    <source>
        <dbReference type="EMBL" id="KAK5985403.1"/>
    </source>
</evidence>
<dbReference type="AlphaFoldDB" id="A0AAN8GER3"/>
<dbReference type="PANTHER" id="PTHR31967:SF14">
    <property type="entry name" value="GROUND-LIKE DOMAIN-CONTAINING PROTEIN"/>
    <property type="match status" value="1"/>
</dbReference>
<accession>A0AAN8GER3</accession>
<gene>
    <name evidence="1" type="ORF">GCK32_014663</name>
</gene>
<sequence>MRKIRQAQFQIQGVPVGNQYPQRAPAFNFEEPSQLNSNFSHGAPVTKRQSVATGPAQSLPATLPPPFIRGYGPARYYYPPRQYLPLRKCFYNPTGYVCCNEILNDLIVETFAELETRPKFHSCNIQAVANILQ</sequence>
<proteinExistence type="predicted"/>
<name>A0AAN8GER3_TRICO</name>
<feature type="non-terminal residue" evidence="1">
    <location>
        <position position="133"/>
    </location>
</feature>
<dbReference type="PANTHER" id="PTHR31967">
    <property type="entry name" value="GROUNDHOG (HEDGEHOG-LIKE FAMILY)-RELATED"/>
    <property type="match status" value="1"/>
</dbReference>
<keyword evidence="2" id="KW-1185">Reference proteome</keyword>
<dbReference type="EMBL" id="WIXE01001779">
    <property type="protein sequence ID" value="KAK5985403.1"/>
    <property type="molecule type" value="Genomic_DNA"/>
</dbReference>
<reference evidence="1 2" key="1">
    <citation type="submission" date="2019-10" db="EMBL/GenBank/DDBJ databases">
        <title>Assembly and Annotation for the nematode Trichostrongylus colubriformis.</title>
        <authorList>
            <person name="Martin J."/>
        </authorList>
    </citation>
    <scope>NUCLEOTIDE SEQUENCE [LARGE SCALE GENOMIC DNA]</scope>
    <source>
        <strain evidence="1">G859</strain>
        <tissue evidence="1">Whole worm</tissue>
    </source>
</reference>